<proteinExistence type="predicted"/>
<dbReference type="AlphaFoldDB" id="A0A833X031"/>
<dbReference type="Proteomes" id="UP000602510">
    <property type="component" value="Unassembled WGS sequence"/>
</dbReference>
<dbReference type="EMBL" id="WSZM01000077">
    <property type="protein sequence ID" value="KAF4044106.1"/>
    <property type="molecule type" value="Genomic_DNA"/>
</dbReference>
<gene>
    <name evidence="1" type="ORF">GN244_ATG03561</name>
    <name evidence="2" type="ORF">GN958_ATG11611</name>
</gene>
<reference evidence="1" key="1">
    <citation type="submission" date="2020-04" db="EMBL/GenBank/DDBJ databases">
        <title>Hybrid Assembly of Korean Phytophthora infestans isolates.</title>
        <authorList>
            <person name="Prokchorchik M."/>
            <person name="Lee Y."/>
            <person name="Seo J."/>
            <person name="Cho J.-H."/>
            <person name="Park Y.-E."/>
            <person name="Jang D.-C."/>
            <person name="Im J.-S."/>
            <person name="Choi J.-G."/>
            <person name="Park H.-J."/>
            <person name="Lee G.-B."/>
            <person name="Lee Y.-G."/>
            <person name="Hong S.-Y."/>
            <person name="Cho K."/>
            <person name="Sohn K.H."/>
        </authorList>
    </citation>
    <scope>NUCLEOTIDE SEQUENCE</scope>
    <source>
        <strain evidence="1">KR_1_A1</strain>
        <strain evidence="2">KR_2_A2</strain>
    </source>
</reference>
<protein>
    <recommendedName>
        <fullName evidence="4">FYVE-type domain-containing protein</fullName>
    </recommendedName>
</protein>
<dbReference type="PANTHER" id="PTHR13510:SF44">
    <property type="entry name" value="RABENOSYN-5"/>
    <property type="match status" value="1"/>
</dbReference>
<dbReference type="Proteomes" id="UP000704712">
    <property type="component" value="Unassembled WGS sequence"/>
</dbReference>
<comment type="caution">
    <text evidence="1">The sequence shown here is derived from an EMBL/GenBank/DDBJ whole genome shotgun (WGS) entry which is preliminary data.</text>
</comment>
<accession>A0A833X031</accession>
<evidence type="ECO:0000313" key="1">
    <source>
        <dbReference type="EMBL" id="KAF4044106.1"/>
    </source>
</evidence>
<organism evidence="1 3">
    <name type="scientific">Phytophthora infestans</name>
    <name type="common">Potato late blight agent</name>
    <name type="synonym">Botrytis infestans</name>
    <dbReference type="NCBI Taxonomy" id="4787"/>
    <lineage>
        <taxon>Eukaryota</taxon>
        <taxon>Sar</taxon>
        <taxon>Stramenopiles</taxon>
        <taxon>Oomycota</taxon>
        <taxon>Peronosporomycetes</taxon>
        <taxon>Peronosporales</taxon>
        <taxon>Peronosporaceae</taxon>
        <taxon>Phytophthora</taxon>
    </lineage>
</organism>
<dbReference type="InterPro" id="IPR023393">
    <property type="entry name" value="START-like_dom_sf"/>
</dbReference>
<dbReference type="Gene3D" id="3.30.530.20">
    <property type="match status" value="1"/>
</dbReference>
<dbReference type="PANTHER" id="PTHR13510">
    <property type="entry name" value="FYVE-FINGER-CONTAINING RAB5 EFFECTOR PROTEIN RABENOSYN-5-RELATED"/>
    <property type="match status" value="1"/>
</dbReference>
<keyword evidence="3" id="KW-1185">Reference proteome</keyword>
<evidence type="ECO:0008006" key="4">
    <source>
        <dbReference type="Google" id="ProtNLM"/>
    </source>
</evidence>
<dbReference type="InterPro" id="IPR052727">
    <property type="entry name" value="Rab4/Rab5_effector"/>
</dbReference>
<sequence length="409" mass="46502">MRIDIKAAFINLPHKKNSLMNPFQPIALSSADTDELQAVTRTILAANLNRYQRFKDVDPISWRLVKCRDQMRMYAERRYQRRNSSTQRNLTDDVELQTMLCVGSTPGSLEEVMSGVAVPQFNPAQTKTSANDINGATTLAKIQEPTLKHPFHSVNVKWVELDVRRRSMGYIKNRDYTYVEATGTAHLPRTGRVGYHLMHSVDIIQAPALPGRIRGKLSVCFFFRQEKENSVSVYAMWMMNPMNERARRVIVPHFAQMLLSMFTSTQDSRIKRLKDTLGKSYAELNNFKGVQLTTPFYTCVTCSKRVWAFGKLTSQHNTCKICLGHICNSCKIDKKPKFFTSNVKETTKDYTLCFSCLGNVITAENSELSKTKNPRNGSGLLRRMCHSVRTLRSPGWGTKSNEPSASFSN</sequence>
<dbReference type="EMBL" id="JAACNO010001560">
    <property type="protein sequence ID" value="KAF4139251.1"/>
    <property type="molecule type" value="Genomic_DNA"/>
</dbReference>
<evidence type="ECO:0000313" key="3">
    <source>
        <dbReference type="Proteomes" id="UP000602510"/>
    </source>
</evidence>
<name>A0A833X031_PHYIN</name>
<evidence type="ECO:0000313" key="2">
    <source>
        <dbReference type="EMBL" id="KAF4139251.1"/>
    </source>
</evidence>